<dbReference type="SUPFAM" id="SSF103025">
    <property type="entry name" value="Folate-binding domain"/>
    <property type="match status" value="1"/>
</dbReference>
<dbReference type="InterPro" id="IPR029043">
    <property type="entry name" value="GcvT/YgfZ_C"/>
</dbReference>
<dbReference type="InterPro" id="IPR013977">
    <property type="entry name" value="GcvT_C"/>
</dbReference>
<evidence type="ECO:0000256" key="2">
    <source>
        <dbReference type="ARBA" id="ARBA00023002"/>
    </source>
</evidence>
<keyword evidence="8" id="KW-1185">Reference proteome</keyword>
<sequence>MDTHARVVVIGGGITGCAILYHLAKKGWKDVVLLERSELTSGSTWHAAGNLFSLTRPSNAQRLQVYTINLYPEIERESGQAVGYHPTGGMHLAASNDEVTTLAIARARARRNGVEAEWITFEEARERAPVLDTRSLKAVLWEPIKGHVDPSSATNAFAAAARKLGAKIHRHTPVTATTPRADGGWDVETPGGTIHAEFVVNAAGLWAREVGALAGIKLPLLPVEHHYLVTEAIPEIEAMDHELPTIGESEAGYYSRQEGKGILLGAYENRCHHWAFDGTPLDFGHELLPNDLARMDRNFEVAMDRMPCLGEAGIKRVINGPMIFSPDLGPLLGPHPELKNYFCACGVMSGLNQGAGIGKVISEWIVDGEPEMDVNFWDVARFGRWAGKRFTFERTKYYYENRQERPYPHLECAAGRPLRTFPAYAAQKARGAVFGFNNGWEQPLWFARPGDEQRDVFGYARQNWWKTVGEECRAVRNAAGLFEISTFAKYRISGDAASGWLKWVLAGRIPDRSGTVALSPMLSEKGRLIGDLTVSRLEDGSYLLLGAGTMQGQHMRWFDAHRTPGISVENLSDSWSGLMLAGPNARKILASVTHGDVSSEAFPFLSVRRLEIEGATDAIVLRVSFSGELGYEIYTPAMYQAGLYDALLRAGADLGLVPAGSRALASLRIEKAFKSWGLDLSPDYTVMETDMDRFVDWKRSGFIGEQAARGHRAQGATERFVTLAVDADDADCSGGEPVFRDNVYVGYVTSGAYGYAVNESLALGYLKSHVAEASAGFEVEINGKRRAASASDGPRYDPQGLRMRM</sequence>
<gene>
    <name evidence="7" type="ORF">ABVQ20_10690</name>
</gene>
<dbReference type="PANTHER" id="PTHR43757">
    <property type="entry name" value="AMINOMETHYLTRANSFERASE"/>
    <property type="match status" value="1"/>
</dbReference>
<dbReference type="RefSeq" id="WP_354459462.1">
    <property type="nucleotide sequence ID" value="NZ_JBEWSZ010000001.1"/>
</dbReference>
<organism evidence="7 8">
    <name type="scientific">Mesorhizobium shangrilense</name>
    <dbReference type="NCBI Taxonomy" id="460060"/>
    <lineage>
        <taxon>Bacteria</taxon>
        <taxon>Pseudomonadati</taxon>
        <taxon>Pseudomonadota</taxon>
        <taxon>Alphaproteobacteria</taxon>
        <taxon>Hyphomicrobiales</taxon>
        <taxon>Phyllobacteriaceae</taxon>
        <taxon>Mesorhizobium</taxon>
    </lineage>
</organism>
<dbReference type="Pfam" id="PF08669">
    <property type="entry name" value="GCV_T_C"/>
    <property type="match status" value="1"/>
</dbReference>
<dbReference type="Pfam" id="PF16350">
    <property type="entry name" value="FAO_M"/>
    <property type="match status" value="1"/>
</dbReference>
<evidence type="ECO:0000259" key="3">
    <source>
        <dbReference type="Pfam" id="PF01266"/>
    </source>
</evidence>
<dbReference type="InterPro" id="IPR006222">
    <property type="entry name" value="GCVT_N"/>
</dbReference>
<dbReference type="InterPro" id="IPR006076">
    <property type="entry name" value="FAD-dep_OxRdtase"/>
</dbReference>
<dbReference type="Pfam" id="PF01266">
    <property type="entry name" value="DAO"/>
    <property type="match status" value="1"/>
</dbReference>
<dbReference type="SUPFAM" id="SSF54373">
    <property type="entry name" value="FAD-linked reductases, C-terminal domain"/>
    <property type="match status" value="1"/>
</dbReference>
<dbReference type="EMBL" id="JBEWSZ010000001">
    <property type="protein sequence ID" value="MET2827439.1"/>
    <property type="molecule type" value="Genomic_DNA"/>
</dbReference>
<dbReference type="Proteomes" id="UP001548832">
    <property type="component" value="Unassembled WGS sequence"/>
</dbReference>
<comment type="similarity">
    <text evidence="1">Belongs to the GcvT family.</text>
</comment>
<evidence type="ECO:0000313" key="8">
    <source>
        <dbReference type="Proteomes" id="UP001548832"/>
    </source>
</evidence>
<dbReference type="InterPro" id="IPR036188">
    <property type="entry name" value="FAD/NAD-bd_sf"/>
</dbReference>
<dbReference type="InterPro" id="IPR027266">
    <property type="entry name" value="TrmE/GcvT-like"/>
</dbReference>
<dbReference type="Gene3D" id="3.30.1360.120">
    <property type="entry name" value="Probable tRNA modification gtpase trme, domain 1"/>
    <property type="match status" value="1"/>
</dbReference>
<dbReference type="Gene3D" id="3.30.70.1400">
    <property type="entry name" value="Aminomethyltransferase beta-barrel domains"/>
    <property type="match status" value="1"/>
</dbReference>
<evidence type="ECO:0000256" key="1">
    <source>
        <dbReference type="ARBA" id="ARBA00008609"/>
    </source>
</evidence>
<evidence type="ECO:0000259" key="5">
    <source>
        <dbReference type="Pfam" id="PF08669"/>
    </source>
</evidence>
<feature type="domain" description="Aminomethyltransferase C-terminal" evidence="5">
    <location>
        <begin position="719"/>
        <end position="797"/>
    </location>
</feature>
<keyword evidence="2" id="KW-0560">Oxidoreductase</keyword>
<accession>A0ABV2DBL1</accession>
<dbReference type="InterPro" id="IPR028896">
    <property type="entry name" value="GcvT/YgfZ/DmdA"/>
</dbReference>
<feature type="domain" description="FAD dependent oxidoreductase" evidence="3">
    <location>
        <begin position="6"/>
        <end position="364"/>
    </location>
</feature>
<dbReference type="PROSITE" id="PS51257">
    <property type="entry name" value="PROKAR_LIPOPROTEIN"/>
    <property type="match status" value="1"/>
</dbReference>
<dbReference type="Pfam" id="PF01571">
    <property type="entry name" value="GCV_T"/>
    <property type="match status" value="1"/>
</dbReference>
<feature type="domain" description="GCVT N-terminal" evidence="4">
    <location>
        <begin position="424"/>
        <end position="698"/>
    </location>
</feature>
<evidence type="ECO:0000259" key="6">
    <source>
        <dbReference type="Pfam" id="PF16350"/>
    </source>
</evidence>
<protein>
    <submittedName>
        <fullName evidence="7">FAD-dependent oxidoreductase</fullName>
    </submittedName>
</protein>
<reference evidence="7 8" key="1">
    <citation type="submission" date="2024-06" db="EMBL/GenBank/DDBJ databases">
        <authorList>
            <person name="Kim D.-U."/>
        </authorList>
    </citation>
    <scope>NUCLEOTIDE SEQUENCE [LARGE SCALE GENOMIC DNA]</scope>
    <source>
        <strain evidence="7 8">KACC15460</strain>
    </source>
</reference>
<dbReference type="Gene3D" id="3.50.50.60">
    <property type="entry name" value="FAD/NAD(P)-binding domain"/>
    <property type="match status" value="1"/>
</dbReference>
<feature type="domain" description="FAD dependent oxidoreductase central" evidence="6">
    <location>
        <begin position="367"/>
        <end position="420"/>
    </location>
</feature>
<dbReference type="InterPro" id="IPR032503">
    <property type="entry name" value="FAO_M"/>
</dbReference>
<dbReference type="SUPFAM" id="SSF51905">
    <property type="entry name" value="FAD/NAD(P)-binding domain"/>
    <property type="match status" value="1"/>
</dbReference>
<evidence type="ECO:0000313" key="7">
    <source>
        <dbReference type="EMBL" id="MET2827439.1"/>
    </source>
</evidence>
<dbReference type="Gene3D" id="3.30.9.10">
    <property type="entry name" value="D-Amino Acid Oxidase, subunit A, domain 2"/>
    <property type="match status" value="1"/>
</dbReference>
<evidence type="ECO:0000259" key="4">
    <source>
        <dbReference type="Pfam" id="PF01571"/>
    </source>
</evidence>
<comment type="caution">
    <text evidence="7">The sequence shown here is derived from an EMBL/GenBank/DDBJ whole genome shotgun (WGS) entry which is preliminary data.</text>
</comment>
<dbReference type="PANTHER" id="PTHR43757:SF2">
    <property type="entry name" value="AMINOMETHYLTRANSFERASE, MITOCHONDRIAL"/>
    <property type="match status" value="1"/>
</dbReference>
<proteinExistence type="inferred from homology"/>
<dbReference type="Gene3D" id="2.40.30.110">
    <property type="entry name" value="Aminomethyltransferase beta-barrel domains"/>
    <property type="match status" value="1"/>
</dbReference>
<dbReference type="SUPFAM" id="SSF101790">
    <property type="entry name" value="Aminomethyltransferase beta-barrel domain"/>
    <property type="match status" value="1"/>
</dbReference>
<name>A0ABV2DBL1_9HYPH</name>